<organism evidence="3 4">
    <name type="scientific">Catenuloplanes atrovinosus</name>
    <dbReference type="NCBI Taxonomy" id="137266"/>
    <lineage>
        <taxon>Bacteria</taxon>
        <taxon>Bacillati</taxon>
        <taxon>Actinomycetota</taxon>
        <taxon>Actinomycetes</taxon>
        <taxon>Micromonosporales</taxon>
        <taxon>Micromonosporaceae</taxon>
        <taxon>Catenuloplanes</taxon>
    </lineage>
</organism>
<dbReference type="SUPFAM" id="SSF51430">
    <property type="entry name" value="NAD(P)-linked oxidoreductase"/>
    <property type="match status" value="1"/>
</dbReference>
<dbReference type="CDD" id="cd19081">
    <property type="entry name" value="AKR_AKR9C1"/>
    <property type="match status" value="1"/>
</dbReference>
<sequence length="333" mass="36769">MDYTTLGRTGLQVSRLCLGTMTFGREIGEEASHRLIERFVDAGGTFIDTADGYSDGRSEEIVGSWLRGASRHDVVLATKVRFGSGLNRRGLGRKHILHAIDESLRRLGTDYVDLYQVHMWDYGTPLEETIAALRTVVDAGKVRYLGISNVCGWQLQRVVDACRATGTAPLVSLQPLYNLLDRDAEWELLPVCVNEGLGVLPYSPLRGGWLTGKFRRGPRPDGEDTRIAATPPGPNWTETWENYDNERTWNVVDALLAVADKAGRTPAQTALNWLLSRPEVTAPILGARTPEQLDDNLGALGWSLGPEELARLDDASTRPAPYPYALLDDLRDA</sequence>
<keyword evidence="1" id="KW-0560">Oxidoreductase</keyword>
<reference evidence="3" key="1">
    <citation type="submission" date="2023-07" db="EMBL/GenBank/DDBJ databases">
        <title>Sequencing the genomes of 1000 actinobacteria strains.</title>
        <authorList>
            <person name="Klenk H.-P."/>
        </authorList>
    </citation>
    <scope>NUCLEOTIDE SEQUENCE</scope>
    <source>
        <strain evidence="3">DSM 44707</strain>
    </source>
</reference>
<dbReference type="Gene3D" id="3.20.20.100">
    <property type="entry name" value="NADP-dependent oxidoreductase domain"/>
    <property type="match status" value="1"/>
</dbReference>
<dbReference type="GO" id="GO:0005829">
    <property type="term" value="C:cytosol"/>
    <property type="evidence" value="ECO:0007669"/>
    <property type="project" value="UniProtKB-ARBA"/>
</dbReference>
<dbReference type="InterPro" id="IPR020471">
    <property type="entry name" value="AKR"/>
</dbReference>
<proteinExistence type="predicted"/>
<evidence type="ECO:0000313" key="4">
    <source>
        <dbReference type="Proteomes" id="UP001183643"/>
    </source>
</evidence>
<dbReference type="GO" id="GO:0016491">
    <property type="term" value="F:oxidoreductase activity"/>
    <property type="evidence" value="ECO:0007669"/>
    <property type="project" value="UniProtKB-KW"/>
</dbReference>
<dbReference type="PANTHER" id="PTHR43364">
    <property type="entry name" value="NADH-SPECIFIC METHYLGLYOXAL REDUCTASE-RELATED"/>
    <property type="match status" value="1"/>
</dbReference>
<feature type="domain" description="NADP-dependent oxidoreductase" evidence="2">
    <location>
        <begin position="15"/>
        <end position="315"/>
    </location>
</feature>
<dbReference type="PANTHER" id="PTHR43364:SF4">
    <property type="entry name" value="NAD(P)-LINKED OXIDOREDUCTASE SUPERFAMILY PROTEIN"/>
    <property type="match status" value="1"/>
</dbReference>
<dbReference type="FunFam" id="3.20.20.100:FF:000004">
    <property type="entry name" value="Oxidoreductase, aldo/keto reductase"/>
    <property type="match status" value="1"/>
</dbReference>
<protein>
    <submittedName>
        <fullName evidence="3">Aryl-alcohol dehydrogenase-like predicted oxidoreductase</fullName>
    </submittedName>
</protein>
<dbReference type="InterPro" id="IPR023210">
    <property type="entry name" value="NADP_OxRdtase_dom"/>
</dbReference>
<evidence type="ECO:0000259" key="2">
    <source>
        <dbReference type="Pfam" id="PF00248"/>
    </source>
</evidence>
<accession>A0AAE3YMG0</accession>
<comment type="caution">
    <text evidence="3">The sequence shown here is derived from an EMBL/GenBank/DDBJ whole genome shotgun (WGS) entry which is preliminary data.</text>
</comment>
<dbReference type="InterPro" id="IPR050523">
    <property type="entry name" value="AKR_Detox_Biosynth"/>
</dbReference>
<evidence type="ECO:0000256" key="1">
    <source>
        <dbReference type="ARBA" id="ARBA00023002"/>
    </source>
</evidence>
<gene>
    <name evidence="3" type="ORF">J2S41_001656</name>
</gene>
<dbReference type="RefSeq" id="WP_310365126.1">
    <property type="nucleotide sequence ID" value="NZ_JAVDYB010000001.1"/>
</dbReference>
<dbReference type="Pfam" id="PF00248">
    <property type="entry name" value="Aldo_ket_red"/>
    <property type="match status" value="1"/>
</dbReference>
<dbReference type="AlphaFoldDB" id="A0AAE3YMG0"/>
<evidence type="ECO:0000313" key="3">
    <source>
        <dbReference type="EMBL" id="MDR7274878.1"/>
    </source>
</evidence>
<keyword evidence="4" id="KW-1185">Reference proteome</keyword>
<dbReference type="Proteomes" id="UP001183643">
    <property type="component" value="Unassembled WGS sequence"/>
</dbReference>
<dbReference type="PRINTS" id="PR00069">
    <property type="entry name" value="ALDKETRDTASE"/>
</dbReference>
<dbReference type="EMBL" id="JAVDYB010000001">
    <property type="protein sequence ID" value="MDR7274878.1"/>
    <property type="molecule type" value="Genomic_DNA"/>
</dbReference>
<dbReference type="InterPro" id="IPR036812">
    <property type="entry name" value="NAD(P)_OxRdtase_dom_sf"/>
</dbReference>
<name>A0AAE3YMG0_9ACTN</name>